<name>A0ABW0NSS4_9MICO</name>
<sequence>MSQRLAGPDVRELTAASVGIDSQNTGAGESAPFAKPDGGIQANQARKAALKINLDPTLLASATVVG</sequence>
<protein>
    <submittedName>
        <fullName evidence="2">Uncharacterized protein</fullName>
    </submittedName>
</protein>
<gene>
    <name evidence="2" type="ORF">ACFPJ4_10210</name>
</gene>
<accession>A0ABW0NSS4</accession>
<keyword evidence="3" id="KW-1185">Reference proteome</keyword>
<dbReference type="EMBL" id="JBHSMG010000002">
    <property type="protein sequence ID" value="MFC5502609.1"/>
    <property type="molecule type" value="Genomic_DNA"/>
</dbReference>
<evidence type="ECO:0000313" key="3">
    <source>
        <dbReference type="Proteomes" id="UP001596039"/>
    </source>
</evidence>
<feature type="region of interest" description="Disordered" evidence="1">
    <location>
        <begin position="17"/>
        <end position="39"/>
    </location>
</feature>
<comment type="caution">
    <text evidence="2">The sequence shown here is derived from an EMBL/GenBank/DDBJ whole genome shotgun (WGS) entry which is preliminary data.</text>
</comment>
<dbReference type="Proteomes" id="UP001596039">
    <property type="component" value="Unassembled WGS sequence"/>
</dbReference>
<reference evidence="3" key="1">
    <citation type="journal article" date="2019" name="Int. J. Syst. Evol. Microbiol.">
        <title>The Global Catalogue of Microorganisms (GCM) 10K type strain sequencing project: providing services to taxonomists for standard genome sequencing and annotation.</title>
        <authorList>
            <consortium name="The Broad Institute Genomics Platform"/>
            <consortium name="The Broad Institute Genome Sequencing Center for Infectious Disease"/>
            <person name="Wu L."/>
            <person name="Ma J."/>
        </authorList>
    </citation>
    <scope>NUCLEOTIDE SEQUENCE [LARGE SCALE GENOMIC DNA]</scope>
    <source>
        <strain evidence="3">CGMCC 4.6997</strain>
    </source>
</reference>
<evidence type="ECO:0000313" key="2">
    <source>
        <dbReference type="EMBL" id="MFC5502609.1"/>
    </source>
</evidence>
<proteinExistence type="predicted"/>
<dbReference type="RefSeq" id="WP_386740298.1">
    <property type="nucleotide sequence ID" value="NZ_JBHSMG010000002.1"/>
</dbReference>
<organism evidence="2 3">
    <name type="scientific">Lysinimonas soli</name>
    <dbReference type="NCBI Taxonomy" id="1074233"/>
    <lineage>
        <taxon>Bacteria</taxon>
        <taxon>Bacillati</taxon>
        <taxon>Actinomycetota</taxon>
        <taxon>Actinomycetes</taxon>
        <taxon>Micrococcales</taxon>
        <taxon>Microbacteriaceae</taxon>
        <taxon>Lysinimonas</taxon>
    </lineage>
</organism>
<evidence type="ECO:0000256" key="1">
    <source>
        <dbReference type="SAM" id="MobiDB-lite"/>
    </source>
</evidence>